<dbReference type="PROSITE" id="PS50041">
    <property type="entry name" value="C_TYPE_LECTIN_2"/>
    <property type="match status" value="1"/>
</dbReference>
<keyword evidence="1" id="KW-1015">Disulfide bond</keyword>
<dbReference type="Pfam" id="PF00059">
    <property type="entry name" value="Lectin_C"/>
    <property type="match status" value="1"/>
</dbReference>
<dbReference type="SUPFAM" id="SSF56436">
    <property type="entry name" value="C-type lectin-like"/>
    <property type="match status" value="1"/>
</dbReference>
<dbReference type="InterPro" id="IPR016186">
    <property type="entry name" value="C-type_lectin-like/link_sf"/>
</dbReference>
<dbReference type="InterPro" id="IPR018378">
    <property type="entry name" value="C-type_lectin_CS"/>
</dbReference>
<reference evidence="3" key="3">
    <citation type="submission" date="2015-06" db="UniProtKB">
        <authorList>
            <consortium name="EnsemblMetazoa"/>
        </authorList>
    </citation>
    <scope>IDENTIFICATION</scope>
</reference>
<dbReference type="OrthoDB" id="6056968at2759"/>
<dbReference type="EnsemblMetazoa" id="CapteT71559">
    <property type="protein sequence ID" value="CapteP71559"/>
    <property type="gene ID" value="CapteG71559"/>
</dbReference>
<dbReference type="SMART" id="SM00034">
    <property type="entry name" value="CLECT"/>
    <property type="match status" value="1"/>
</dbReference>
<evidence type="ECO:0000313" key="4">
    <source>
        <dbReference type="Proteomes" id="UP000014760"/>
    </source>
</evidence>
<evidence type="ECO:0000313" key="3">
    <source>
        <dbReference type="EnsemblMetazoa" id="CapteP71559"/>
    </source>
</evidence>
<dbReference type="EMBL" id="AMQN01040706">
    <property type="status" value="NOT_ANNOTATED_CDS"/>
    <property type="molecule type" value="Genomic_DNA"/>
</dbReference>
<organism evidence="3 4">
    <name type="scientific">Capitella teleta</name>
    <name type="common">Polychaete worm</name>
    <dbReference type="NCBI Taxonomy" id="283909"/>
    <lineage>
        <taxon>Eukaryota</taxon>
        <taxon>Metazoa</taxon>
        <taxon>Spiralia</taxon>
        <taxon>Lophotrochozoa</taxon>
        <taxon>Annelida</taxon>
        <taxon>Polychaeta</taxon>
        <taxon>Sedentaria</taxon>
        <taxon>Scolecida</taxon>
        <taxon>Capitellidae</taxon>
        <taxon>Capitella</taxon>
    </lineage>
</organism>
<feature type="domain" description="C-type lectin" evidence="2">
    <location>
        <begin position="9"/>
        <end position="126"/>
    </location>
</feature>
<dbReference type="Proteomes" id="UP000014760">
    <property type="component" value="Unassembled WGS sequence"/>
</dbReference>
<protein>
    <recommendedName>
        <fullName evidence="2">C-type lectin domain-containing protein</fullName>
    </recommendedName>
</protein>
<evidence type="ECO:0000256" key="1">
    <source>
        <dbReference type="ARBA" id="ARBA00023157"/>
    </source>
</evidence>
<dbReference type="InterPro" id="IPR016187">
    <property type="entry name" value="CTDL_fold"/>
</dbReference>
<dbReference type="PROSITE" id="PS00615">
    <property type="entry name" value="C_TYPE_LECTIN_1"/>
    <property type="match status" value="1"/>
</dbReference>
<accession>X2B888</accession>
<reference evidence="4" key="2">
    <citation type="journal article" date="2013" name="Nature">
        <title>Insights into bilaterian evolution from three spiralian genomes.</title>
        <authorList>
            <person name="Simakov O."/>
            <person name="Marletaz F."/>
            <person name="Cho S.J."/>
            <person name="Edsinger-Gonzales E."/>
            <person name="Havlak P."/>
            <person name="Hellsten U."/>
            <person name="Kuo D.H."/>
            <person name="Larsson T."/>
            <person name="Lv J."/>
            <person name="Arendt D."/>
            <person name="Savage R."/>
            <person name="Osoegawa K."/>
            <person name="de Jong P."/>
            <person name="Grimwood J."/>
            <person name="Chapman J.A."/>
            <person name="Shapiro H."/>
            <person name="Aerts A."/>
            <person name="Otillar R.P."/>
            <person name="Terry A.Y."/>
            <person name="Boore J.L."/>
            <person name="Grigoriev I.V."/>
            <person name="Lindberg D.R."/>
            <person name="Seaver E.C."/>
            <person name="Weisblat D.A."/>
            <person name="Putnam N.H."/>
            <person name="Rokhsar D.S."/>
        </authorList>
    </citation>
    <scope>NUCLEOTIDE SEQUENCE</scope>
    <source>
        <strain evidence="4">I ESC-2004</strain>
    </source>
</reference>
<evidence type="ECO:0000259" key="2">
    <source>
        <dbReference type="PROSITE" id="PS50041"/>
    </source>
</evidence>
<dbReference type="STRING" id="283909.R7V406"/>
<proteinExistence type="predicted"/>
<dbReference type="PANTHER" id="PTHR22803">
    <property type="entry name" value="MANNOSE, PHOSPHOLIPASE, LECTIN RECEPTOR RELATED"/>
    <property type="match status" value="1"/>
</dbReference>
<keyword evidence="4" id="KW-1185">Reference proteome</keyword>
<sequence>MCDDDWKFFGGSCYLVRKEYFSQADAQDYCDMHGSNLASIHSDGEQEFIHSILKIGVEQHQAWIGLTCDSDCDERSNWRWMDGSPMDYNGPWGVGEPDDPEPCARLRSDNTWANVDCSSVYYSVCDK</sequence>
<reference evidence="4" key="1">
    <citation type="submission" date="2012-12" db="EMBL/GenBank/DDBJ databases">
        <authorList>
            <person name="Hellsten U."/>
            <person name="Grimwood J."/>
            <person name="Chapman J.A."/>
            <person name="Shapiro H."/>
            <person name="Aerts A."/>
            <person name="Otillar R.P."/>
            <person name="Terry A.Y."/>
            <person name="Boore J.L."/>
            <person name="Simakov O."/>
            <person name="Marletaz F."/>
            <person name="Cho S.-J."/>
            <person name="Edsinger-Gonzales E."/>
            <person name="Havlak P."/>
            <person name="Kuo D.-H."/>
            <person name="Larsson T."/>
            <person name="Lv J."/>
            <person name="Arendt D."/>
            <person name="Savage R."/>
            <person name="Osoegawa K."/>
            <person name="de Jong P."/>
            <person name="Lindberg D.R."/>
            <person name="Seaver E.C."/>
            <person name="Weisblat D.A."/>
            <person name="Putnam N.H."/>
            <person name="Grigoriev I.V."/>
            <person name="Rokhsar D.S."/>
        </authorList>
    </citation>
    <scope>NUCLEOTIDE SEQUENCE</scope>
    <source>
        <strain evidence="4">I ESC-2004</strain>
    </source>
</reference>
<dbReference type="InterPro" id="IPR001304">
    <property type="entry name" value="C-type_lectin-like"/>
</dbReference>
<dbReference type="HOGENOM" id="CLU_049894_10_3_1"/>
<dbReference type="InterPro" id="IPR050111">
    <property type="entry name" value="C-type_lectin/snaclec_domain"/>
</dbReference>
<dbReference type="Gene3D" id="3.10.100.10">
    <property type="entry name" value="Mannose-Binding Protein A, subunit A"/>
    <property type="match status" value="1"/>
</dbReference>
<dbReference type="OMA" id="VECTNAN"/>
<name>X2B888_CAPTE</name>